<protein>
    <recommendedName>
        <fullName evidence="3">Deazaflavin-dependent oxidoreductase, nitroreductase family</fullName>
    </recommendedName>
</protein>
<name>A0A1C6U9Y1_9ACTN</name>
<evidence type="ECO:0008006" key="3">
    <source>
        <dbReference type="Google" id="ProtNLM"/>
    </source>
</evidence>
<proteinExistence type="predicted"/>
<gene>
    <name evidence="1" type="ORF">GA0070603_1080</name>
</gene>
<dbReference type="AlphaFoldDB" id="A0A1C6U9Y1"/>
<dbReference type="GeneID" id="43277747"/>
<evidence type="ECO:0000313" key="2">
    <source>
        <dbReference type="Proteomes" id="UP000198605"/>
    </source>
</evidence>
<dbReference type="OrthoDB" id="3292498at2"/>
<reference evidence="2" key="1">
    <citation type="submission" date="2016-06" db="EMBL/GenBank/DDBJ databases">
        <authorList>
            <person name="Varghese N."/>
            <person name="Submissions Spin"/>
        </authorList>
    </citation>
    <scope>NUCLEOTIDE SEQUENCE [LARGE SCALE GENOMIC DNA]</scope>
    <source>
        <strain evidence="2">DSM 44151</strain>
    </source>
</reference>
<dbReference type="EMBL" id="FMIB01000002">
    <property type="protein sequence ID" value="SCL50832.1"/>
    <property type="molecule type" value="Genomic_DNA"/>
</dbReference>
<dbReference type="RefSeq" id="WP_091307984.1">
    <property type="nucleotide sequence ID" value="NZ_FMIB01000002.1"/>
</dbReference>
<dbReference type="Proteomes" id="UP000198605">
    <property type="component" value="Unassembled WGS sequence"/>
</dbReference>
<evidence type="ECO:0000313" key="1">
    <source>
        <dbReference type="EMBL" id="SCL50832.1"/>
    </source>
</evidence>
<keyword evidence="2" id="KW-1185">Reference proteome</keyword>
<accession>A0A1C6U9Y1</accession>
<sequence>MADSDARPARRHRHGNRPPAVVNRLILAVLRSRRLHGLLDGQLCEVRYRAADGRSVSLPVLYAAAEEQYVVLVGDASDKRWWRHFRRPAEVQLCRGGRCRAGLGRVVSPDDPAFGPAAQAYARRHGVLVGLDDRLLVVDLPAAASA</sequence>
<organism evidence="1 2">
    <name type="scientific">Micromonospora chersina</name>
    <dbReference type="NCBI Taxonomy" id="47854"/>
    <lineage>
        <taxon>Bacteria</taxon>
        <taxon>Bacillati</taxon>
        <taxon>Actinomycetota</taxon>
        <taxon>Actinomycetes</taxon>
        <taxon>Micromonosporales</taxon>
        <taxon>Micromonosporaceae</taxon>
        <taxon>Micromonospora</taxon>
    </lineage>
</organism>